<evidence type="ECO:0000313" key="7">
    <source>
        <dbReference type="EMBL" id="KAA2243529.1"/>
    </source>
</evidence>
<dbReference type="CDD" id="cd07035">
    <property type="entry name" value="TPP_PYR_POX_like"/>
    <property type="match status" value="1"/>
</dbReference>
<proteinExistence type="inferred from homology"/>
<comment type="caution">
    <text evidence="7">The sequence shown here is derived from an EMBL/GenBank/DDBJ whole genome shotgun (WGS) entry which is preliminary data.</text>
</comment>
<dbReference type="RefSeq" id="WP_149838404.1">
    <property type="nucleotide sequence ID" value="NZ_VUOC01000002.1"/>
</dbReference>
<organism evidence="7 8">
    <name type="scientific">Chitinophaga agrisoli</name>
    <dbReference type="NCBI Taxonomy" id="2607653"/>
    <lineage>
        <taxon>Bacteria</taxon>
        <taxon>Pseudomonadati</taxon>
        <taxon>Bacteroidota</taxon>
        <taxon>Chitinophagia</taxon>
        <taxon>Chitinophagales</taxon>
        <taxon>Chitinophagaceae</taxon>
        <taxon>Chitinophaga</taxon>
    </lineage>
</organism>
<reference evidence="7 8" key="2">
    <citation type="submission" date="2019-09" db="EMBL/GenBank/DDBJ databases">
        <authorList>
            <person name="Jin C."/>
        </authorList>
    </citation>
    <scope>NUCLEOTIDE SEQUENCE [LARGE SCALE GENOMIC DNA]</scope>
    <source>
        <strain evidence="7 8">BN140078</strain>
    </source>
</reference>
<evidence type="ECO:0000256" key="2">
    <source>
        <dbReference type="ARBA" id="ARBA00023052"/>
    </source>
</evidence>
<dbReference type="InterPro" id="IPR045229">
    <property type="entry name" value="TPP_enz"/>
</dbReference>
<dbReference type="InterPro" id="IPR029035">
    <property type="entry name" value="DHS-like_NAD/FAD-binding_dom"/>
</dbReference>
<dbReference type="GO" id="GO:0003984">
    <property type="term" value="F:acetolactate synthase activity"/>
    <property type="evidence" value="ECO:0007669"/>
    <property type="project" value="TreeGrafter"/>
</dbReference>
<dbReference type="GO" id="GO:0030976">
    <property type="term" value="F:thiamine pyrophosphate binding"/>
    <property type="evidence" value="ECO:0007669"/>
    <property type="project" value="InterPro"/>
</dbReference>
<dbReference type="Pfam" id="PF02775">
    <property type="entry name" value="TPP_enzyme_C"/>
    <property type="match status" value="1"/>
</dbReference>
<dbReference type="Pfam" id="PF00205">
    <property type="entry name" value="TPP_enzyme_M"/>
    <property type="match status" value="1"/>
</dbReference>
<dbReference type="AlphaFoldDB" id="A0A5B2VZP7"/>
<keyword evidence="2 3" id="KW-0786">Thiamine pyrophosphate</keyword>
<dbReference type="EMBL" id="VUOC01000002">
    <property type="protein sequence ID" value="KAA2243529.1"/>
    <property type="molecule type" value="Genomic_DNA"/>
</dbReference>
<dbReference type="SUPFAM" id="SSF52467">
    <property type="entry name" value="DHS-like NAD/FAD-binding domain"/>
    <property type="match status" value="1"/>
</dbReference>
<dbReference type="GO" id="GO:0050660">
    <property type="term" value="F:flavin adenine dinucleotide binding"/>
    <property type="evidence" value="ECO:0007669"/>
    <property type="project" value="TreeGrafter"/>
</dbReference>
<dbReference type="Gene3D" id="3.40.50.970">
    <property type="match status" value="2"/>
</dbReference>
<evidence type="ECO:0000313" key="8">
    <source>
        <dbReference type="Proteomes" id="UP000324611"/>
    </source>
</evidence>
<dbReference type="GO" id="GO:0009099">
    <property type="term" value="P:L-valine biosynthetic process"/>
    <property type="evidence" value="ECO:0007669"/>
    <property type="project" value="TreeGrafter"/>
</dbReference>
<dbReference type="SUPFAM" id="SSF52518">
    <property type="entry name" value="Thiamin diphosphate-binding fold (THDP-binding)"/>
    <property type="match status" value="2"/>
</dbReference>
<feature type="domain" description="Thiamine pyrophosphate enzyme N-terminal TPP-binding" evidence="6">
    <location>
        <begin position="13"/>
        <end position="118"/>
    </location>
</feature>
<dbReference type="InterPro" id="IPR012000">
    <property type="entry name" value="Thiamin_PyroP_enz_cen_dom"/>
</dbReference>
<dbReference type="CDD" id="cd02002">
    <property type="entry name" value="TPP_BFDC"/>
    <property type="match status" value="1"/>
</dbReference>
<dbReference type="GO" id="GO:0005948">
    <property type="term" value="C:acetolactate synthase complex"/>
    <property type="evidence" value="ECO:0007669"/>
    <property type="project" value="TreeGrafter"/>
</dbReference>
<feature type="domain" description="Thiamine pyrophosphate enzyme central" evidence="4">
    <location>
        <begin position="201"/>
        <end position="338"/>
    </location>
</feature>
<comment type="similarity">
    <text evidence="1 3">Belongs to the TPP enzyme family.</text>
</comment>
<reference evidence="7 8" key="1">
    <citation type="submission" date="2019-09" db="EMBL/GenBank/DDBJ databases">
        <title>Chitinophaga ginsengihumi sp. nov., isolated from soil of ginseng rhizosphere.</title>
        <authorList>
            <person name="Lee J."/>
        </authorList>
    </citation>
    <scope>NUCLEOTIDE SEQUENCE [LARGE SCALE GENOMIC DNA]</scope>
    <source>
        <strain evidence="7 8">BN140078</strain>
    </source>
</reference>
<evidence type="ECO:0000259" key="4">
    <source>
        <dbReference type="Pfam" id="PF00205"/>
    </source>
</evidence>
<dbReference type="PANTHER" id="PTHR18968:SF13">
    <property type="entry name" value="ACETOLACTATE SYNTHASE CATALYTIC SUBUNIT, MITOCHONDRIAL"/>
    <property type="match status" value="1"/>
</dbReference>
<gene>
    <name evidence="7" type="ORF">F0L74_13635</name>
</gene>
<evidence type="ECO:0000259" key="5">
    <source>
        <dbReference type="Pfam" id="PF02775"/>
    </source>
</evidence>
<evidence type="ECO:0000256" key="1">
    <source>
        <dbReference type="ARBA" id="ARBA00007812"/>
    </source>
</evidence>
<protein>
    <submittedName>
        <fullName evidence="7">Thiamine pyrophosphate-binding protein</fullName>
    </submittedName>
</protein>
<dbReference type="GO" id="GO:0009097">
    <property type="term" value="P:isoleucine biosynthetic process"/>
    <property type="evidence" value="ECO:0007669"/>
    <property type="project" value="TreeGrafter"/>
</dbReference>
<accession>A0A5B2VZP7</accession>
<dbReference type="InterPro" id="IPR029061">
    <property type="entry name" value="THDP-binding"/>
</dbReference>
<dbReference type="Pfam" id="PF02776">
    <property type="entry name" value="TPP_enzyme_N"/>
    <property type="match status" value="1"/>
</dbReference>
<dbReference type="GO" id="GO:0000287">
    <property type="term" value="F:magnesium ion binding"/>
    <property type="evidence" value="ECO:0007669"/>
    <property type="project" value="InterPro"/>
</dbReference>
<dbReference type="InterPro" id="IPR011766">
    <property type="entry name" value="TPP_enzyme_TPP-bd"/>
</dbReference>
<dbReference type="Proteomes" id="UP000324611">
    <property type="component" value="Unassembled WGS sequence"/>
</dbReference>
<name>A0A5B2VZP7_9BACT</name>
<feature type="domain" description="Thiamine pyrophosphate enzyme TPP-binding" evidence="5">
    <location>
        <begin position="439"/>
        <end position="575"/>
    </location>
</feature>
<dbReference type="Gene3D" id="3.40.50.1220">
    <property type="entry name" value="TPP-binding domain"/>
    <property type="match status" value="1"/>
</dbReference>
<dbReference type="InterPro" id="IPR012001">
    <property type="entry name" value="Thiamin_PyroP_enz_TPP-bd_dom"/>
</dbReference>
<evidence type="ECO:0000259" key="6">
    <source>
        <dbReference type="Pfam" id="PF02776"/>
    </source>
</evidence>
<keyword evidence="8" id="KW-1185">Reference proteome</keyword>
<dbReference type="PANTHER" id="PTHR18968">
    <property type="entry name" value="THIAMINE PYROPHOSPHATE ENZYMES"/>
    <property type="match status" value="1"/>
</dbReference>
<sequence length="644" mass="70406">MKPLSTSTPARWTRDYVFDALKDLGIHYIFGVPGTNEIPIIDGTSYPENGVRYIECLHENIAIGAAMGSARMTGNPGVLVVHVTPGIAHSVGNLFNAYRSEMPLVILCCQQQNELVTQEPLLASNLVDIARQYTKWAHEVRTPDEIPLVLQRAFKEAMAPPNGPVFVSIPWDFTMVAIEDTDKLKGVTRISPHFIGDYATIKQAADMLAAANSPVIVAGDAVGYADAWPELQELAELIGAPVVLQTFSSVANFPNNDYHWQGELPGSQEGVQAVFQQHDVAFLVGFGAQAQLAVYKYSDGPLFPPSVKQIYLTNNTWDIAKNYYGEAAIFGDIKTTLPVLNNYIKPQRPAGAPARNDHMKAMAAERAAEWDNYLEEAMQQEDIWAVVIAKALKDGIEARGLEDDFVYVHEAVSDGAPFQYYLPFGDGGAKPISYYCVAGGSLGWSMPASLGIKLEKETAQGIGTRLVINAVGDGSSLFYPQTWWTAAHEQLPILYIITNNQEYHTLQLGLQQVVGAYGHAPGYDWRPKTMDPDYLRLERPKLDFVGLANAFGGVQGEVVETPGAVKAAIEKAIDHVLSNASSYVLDMRIAANTPVTPPTTAKTAATTRHYINQPVLDVFHKKALKAYFMESGNGVMPSNIPSIF</sequence>
<evidence type="ECO:0000256" key="3">
    <source>
        <dbReference type="RuleBase" id="RU362132"/>
    </source>
</evidence>